<dbReference type="Proteomes" id="UP000199184">
    <property type="component" value="Unassembled WGS sequence"/>
</dbReference>
<keyword evidence="3" id="KW-1185">Reference proteome</keyword>
<sequence length="90" mass="9819">MFKTLMRAGLLAATVSFCAASGASAAMQMPAPAALFTGASQATPVTFWAQPYPYRYVPSRHCPLVRVETPYGWYMDRVCAPVGPVLRRAY</sequence>
<evidence type="ECO:0008006" key="4">
    <source>
        <dbReference type="Google" id="ProtNLM"/>
    </source>
</evidence>
<gene>
    <name evidence="2" type="ORF">GA0061098_1004197</name>
</gene>
<reference evidence="3" key="1">
    <citation type="submission" date="2016-08" db="EMBL/GenBank/DDBJ databases">
        <authorList>
            <person name="Varghese N."/>
            <person name="Submissions Spin"/>
        </authorList>
    </citation>
    <scope>NUCLEOTIDE SEQUENCE [LARGE SCALE GENOMIC DNA]</scope>
    <source>
        <strain evidence="3">ERR11</strain>
    </source>
</reference>
<feature type="signal peptide" evidence="1">
    <location>
        <begin position="1"/>
        <end position="25"/>
    </location>
</feature>
<dbReference type="EMBL" id="FMAI01000004">
    <property type="protein sequence ID" value="SCB26845.1"/>
    <property type="molecule type" value="Genomic_DNA"/>
</dbReference>
<name>A0A1C3VGT6_9BRAD</name>
<accession>A0A1C3VGT6</accession>
<organism evidence="2 3">
    <name type="scientific">Bradyrhizobium shewense</name>
    <dbReference type="NCBI Taxonomy" id="1761772"/>
    <lineage>
        <taxon>Bacteria</taxon>
        <taxon>Pseudomonadati</taxon>
        <taxon>Pseudomonadota</taxon>
        <taxon>Alphaproteobacteria</taxon>
        <taxon>Hyphomicrobiales</taxon>
        <taxon>Nitrobacteraceae</taxon>
        <taxon>Bradyrhizobium</taxon>
    </lineage>
</organism>
<protein>
    <recommendedName>
        <fullName evidence="4">Porin</fullName>
    </recommendedName>
</protein>
<evidence type="ECO:0000313" key="2">
    <source>
        <dbReference type="EMBL" id="SCB26845.1"/>
    </source>
</evidence>
<evidence type="ECO:0000256" key="1">
    <source>
        <dbReference type="SAM" id="SignalP"/>
    </source>
</evidence>
<proteinExistence type="predicted"/>
<feature type="chain" id="PRO_5008684290" description="Porin" evidence="1">
    <location>
        <begin position="26"/>
        <end position="90"/>
    </location>
</feature>
<keyword evidence="1" id="KW-0732">Signal</keyword>
<dbReference type="AlphaFoldDB" id="A0A1C3VGT6"/>
<evidence type="ECO:0000313" key="3">
    <source>
        <dbReference type="Proteomes" id="UP000199184"/>
    </source>
</evidence>